<dbReference type="Gene3D" id="3.40.525.10">
    <property type="entry name" value="CRAL-TRIO lipid binding domain"/>
    <property type="match status" value="1"/>
</dbReference>
<dbReference type="PANTHER" id="PTHR10174">
    <property type="entry name" value="ALPHA-TOCOPHEROL TRANSFER PROTEIN-RELATED"/>
    <property type="match status" value="1"/>
</dbReference>
<feature type="domain" description="CRAL-TRIO" evidence="1">
    <location>
        <begin position="115"/>
        <end position="249"/>
    </location>
</feature>
<dbReference type="EMBL" id="MG434609">
    <property type="protein sequence ID" value="ATY51915.1"/>
    <property type="molecule type" value="mRNA"/>
</dbReference>
<dbReference type="InterPro" id="IPR036865">
    <property type="entry name" value="CRAL-TRIO_dom_sf"/>
</dbReference>
<dbReference type="PROSITE" id="PS50191">
    <property type="entry name" value="CRAL_TRIO"/>
    <property type="match status" value="1"/>
</dbReference>
<evidence type="ECO:0000313" key="2">
    <source>
        <dbReference type="EMBL" id="ATY51915.1"/>
    </source>
</evidence>
<dbReference type="AlphaFoldDB" id="A0A2H4RMR0"/>
<organism evidence="2">
    <name type="scientific">Heliconius melpomene</name>
    <name type="common">Postman butterfly</name>
    <dbReference type="NCBI Taxonomy" id="34740"/>
    <lineage>
        <taxon>Eukaryota</taxon>
        <taxon>Metazoa</taxon>
        <taxon>Ecdysozoa</taxon>
        <taxon>Arthropoda</taxon>
        <taxon>Hexapoda</taxon>
        <taxon>Insecta</taxon>
        <taxon>Pterygota</taxon>
        <taxon>Neoptera</taxon>
        <taxon>Endopterygota</taxon>
        <taxon>Lepidoptera</taxon>
        <taxon>Glossata</taxon>
        <taxon>Ditrysia</taxon>
        <taxon>Papilionoidea</taxon>
        <taxon>Nymphalidae</taxon>
        <taxon>Heliconiinae</taxon>
        <taxon>Heliconiini</taxon>
        <taxon>Heliconius</taxon>
    </lineage>
</organism>
<dbReference type="SUPFAM" id="SSF52087">
    <property type="entry name" value="CRAL/TRIO domain"/>
    <property type="match status" value="1"/>
</dbReference>
<proteinExistence type="evidence at transcript level"/>
<reference evidence="2" key="1">
    <citation type="journal article" date="2017" name="Genome Biol. Evol.">
        <title>Copy Number Variation and Expression Analysis Reveals a Nonorthologous Pinta Gene Family Member Involved in Butterfly Vision.</title>
        <authorList>
            <person name="Macias-Munoz A."/>
            <person name="McCulloch K.J."/>
            <person name="Briscoe A.D."/>
        </authorList>
    </citation>
    <scope>NUCLEOTIDE SEQUENCE</scope>
</reference>
<evidence type="ECO:0000259" key="1">
    <source>
        <dbReference type="PROSITE" id="PS50191"/>
    </source>
</evidence>
<dbReference type="InterPro" id="IPR001251">
    <property type="entry name" value="CRAL-TRIO_dom"/>
</dbReference>
<dbReference type="PRINTS" id="PR00180">
    <property type="entry name" value="CRETINALDHBP"/>
</dbReference>
<dbReference type="GO" id="GO:0016020">
    <property type="term" value="C:membrane"/>
    <property type="evidence" value="ECO:0007669"/>
    <property type="project" value="TreeGrafter"/>
</dbReference>
<accession>A0A2H4RMR0</accession>
<name>A0A2H4RMR0_HELME</name>
<sequence length="301" mass="35780">MAEIVKPFPVEKEYVKNPDISKDDIRKMREWLNTQAHLPAEHLTDLDLLLTFFCCEKSTEVSKQVLDLHYTLRTLFIPLFKDRVVDQRIISTLNTVLMAPLRMPTVHGYRAVYCRLLDTDVRKFIFPDVIRTFMMIFDLWQYEEGTWPGFVIMIDMDQTSIGHIARLDVMTVRQLLYFLQECMLIKLKEVHFLNAPPFMDKLMMLLKPFMKKALLDIINIHERGSQTLHKYIPLKSLPKEFGGEYKDHVTLRDEIINRIEANKQFFKEENLRRVNETLRPGGKKNRRRSVWDTRELQEIGY</sequence>
<protein>
    <submittedName>
        <fullName evidence="2">CTD10</fullName>
    </submittedName>
</protein>
<dbReference type="CDD" id="cd00170">
    <property type="entry name" value="SEC14"/>
    <property type="match status" value="1"/>
</dbReference>
<dbReference type="Pfam" id="PF00650">
    <property type="entry name" value="CRAL_TRIO"/>
    <property type="match status" value="1"/>
</dbReference>
<dbReference type="PANTHER" id="PTHR10174:SF213">
    <property type="entry name" value="CRAL-TRIO DOMAIN-CONTAINING PROTEIN"/>
    <property type="match status" value="1"/>
</dbReference>
<dbReference type="SMART" id="SM00516">
    <property type="entry name" value="SEC14"/>
    <property type="match status" value="1"/>
</dbReference>
<dbReference type="GO" id="GO:1902936">
    <property type="term" value="F:phosphatidylinositol bisphosphate binding"/>
    <property type="evidence" value="ECO:0007669"/>
    <property type="project" value="TreeGrafter"/>
</dbReference>